<comment type="caution">
    <text evidence="1">The sequence shown here is derived from an EMBL/GenBank/DDBJ whole genome shotgun (WGS) entry which is preliminary data.</text>
</comment>
<accession>A0ACC0DXW5</accession>
<evidence type="ECO:0000313" key="2">
    <source>
        <dbReference type="Proteomes" id="UP001060170"/>
    </source>
</evidence>
<name>A0ACC0DXW5_9BASI</name>
<dbReference type="EMBL" id="CM045877">
    <property type="protein sequence ID" value="KAI7940931.1"/>
    <property type="molecule type" value="Genomic_DNA"/>
</dbReference>
<organism evidence="1 2">
    <name type="scientific">Puccinia striiformis f. sp. tritici</name>
    <dbReference type="NCBI Taxonomy" id="168172"/>
    <lineage>
        <taxon>Eukaryota</taxon>
        <taxon>Fungi</taxon>
        <taxon>Dikarya</taxon>
        <taxon>Basidiomycota</taxon>
        <taxon>Pucciniomycotina</taxon>
        <taxon>Pucciniomycetes</taxon>
        <taxon>Pucciniales</taxon>
        <taxon>Pucciniaceae</taxon>
        <taxon>Puccinia</taxon>
    </lineage>
</organism>
<evidence type="ECO:0000313" key="1">
    <source>
        <dbReference type="EMBL" id="KAI7940931.1"/>
    </source>
</evidence>
<sequence>MNISQVLLGNEQLRRIAHSEDIEADNFICIRLELHRKAKILHWTGFLDVFNDQTLKCSIAQVRLSKYGTKLDYHINQIKQSHRDSMHVMAAVRQGRRIASQDVERPILGRKSHSGTTDKKTEEDEKKWPPRDDR</sequence>
<protein>
    <submittedName>
        <fullName evidence="1">Uncharacterized protein</fullName>
    </submittedName>
</protein>
<reference evidence="1 2" key="3">
    <citation type="journal article" date="2022" name="Microbiol. Spectr.">
        <title>Folding features and dynamics of 3D genome architecture in plant fungal pathogens.</title>
        <authorList>
            <person name="Xia C."/>
        </authorList>
    </citation>
    <scope>NUCLEOTIDE SEQUENCE [LARGE SCALE GENOMIC DNA]</scope>
    <source>
        <strain evidence="1 2">93-210</strain>
    </source>
</reference>
<gene>
    <name evidence="1" type="ORF">MJO28_013216</name>
</gene>
<reference evidence="2" key="1">
    <citation type="journal article" date="2018" name="BMC Genomics">
        <title>Genomic insights into host adaptation between the wheat stripe rust pathogen (Puccinia striiformis f. sp. tritici) and the barley stripe rust pathogen (Puccinia striiformis f. sp. hordei).</title>
        <authorList>
            <person name="Xia C."/>
            <person name="Wang M."/>
            <person name="Yin C."/>
            <person name="Cornejo O.E."/>
            <person name="Hulbert S.H."/>
            <person name="Chen X."/>
        </authorList>
    </citation>
    <scope>NUCLEOTIDE SEQUENCE [LARGE SCALE GENOMIC DNA]</scope>
    <source>
        <strain evidence="2">93-210</strain>
    </source>
</reference>
<keyword evidence="2" id="KW-1185">Reference proteome</keyword>
<dbReference type="Proteomes" id="UP001060170">
    <property type="component" value="Chromosome 13"/>
</dbReference>
<proteinExistence type="predicted"/>
<reference evidence="2" key="2">
    <citation type="journal article" date="2018" name="Mol. Plant Microbe Interact.">
        <title>Genome sequence resources for the wheat stripe rust pathogen (Puccinia striiformis f. sp. tritici) and the barley stripe rust pathogen (Puccinia striiformis f. sp. hordei).</title>
        <authorList>
            <person name="Xia C."/>
            <person name="Wang M."/>
            <person name="Yin C."/>
            <person name="Cornejo O.E."/>
            <person name="Hulbert S.H."/>
            <person name="Chen X."/>
        </authorList>
    </citation>
    <scope>NUCLEOTIDE SEQUENCE [LARGE SCALE GENOMIC DNA]</scope>
    <source>
        <strain evidence="2">93-210</strain>
    </source>
</reference>